<dbReference type="EMBL" id="PHHA01000003">
    <property type="protein sequence ID" value="PJG86198.1"/>
    <property type="molecule type" value="Genomic_DNA"/>
</dbReference>
<dbReference type="Proteomes" id="UP000229329">
    <property type="component" value="Unassembled WGS sequence"/>
</dbReference>
<dbReference type="AlphaFoldDB" id="A0A2M8S521"/>
<sequence length="138" mass="16099">MSELKQVEELLPEVVREMVEVIGFPDTEKVIANFGGVDFYFSLGKHYFPRLVKVIGIEQAGKLRAYFDRERLYIPRCEVALKRLRNLRFKAEYDLLKNEGKSGNFAMLELCPKYGFTERFAFKMLASLNQQTQQTSLF</sequence>
<proteinExistence type="predicted"/>
<reference evidence="1 2" key="1">
    <citation type="submission" date="2017-11" db="EMBL/GenBank/DDBJ databases">
        <title>Reclassification of Bisgaard taxon 7 as Conservatibacter flavescens gen. nov., sp. nov.</title>
        <authorList>
            <person name="Christensen H."/>
        </authorList>
    </citation>
    <scope>NUCLEOTIDE SEQUENCE [LARGE SCALE GENOMIC DNA]</scope>
    <source>
        <strain evidence="1 2">7_4</strain>
    </source>
</reference>
<evidence type="ECO:0000313" key="2">
    <source>
        <dbReference type="Proteomes" id="UP000229329"/>
    </source>
</evidence>
<protein>
    <submittedName>
        <fullName evidence="1">Mor transcription activator family protein</fullName>
    </submittedName>
</protein>
<evidence type="ECO:0000313" key="1">
    <source>
        <dbReference type="EMBL" id="PJG86198.1"/>
    </source>
</evidence>
<dbReference type="InterPro" id="IPR009057">
    <property type="entry name" value="Homeodomain-like_sf"/>
</dbReference>
<accession>A0A2M8S521</accession>
<dbReference type="RefSeq" id="WP_100288130.1">
    <property type="nucleotide sequence ID" value="NZ_PHHA01000003.1"/>
</dbReference>
<name>A0A2M8S521_9PAST</name>
<organism evidence="1 2">
    <name type="scientific">Conservatibacter flavescens</name>
    <dbReference type="NCBI Taxonomy" id="28161"/>
    <lineage>
        <taxon>Bacteria</taxon>
        <taxon>Pseudomonadati</taxon>
        <taxon>Pseudomonadota</taxon>
        <taxon>Gammaproteobacteria</taxon>
        <taxon>Pasteurellales</taxon>
        <taxon>Pasteurellaceae</taxon>
        <taxon>Conservatibacter</taxon>
    </lineage>
</organism>
<comment type="caution">
    <text evidence="1">The sequence shown here is derived from an EMBL/GenBank/DDBJ whole genome shotgun (WGS) entry which is preliminary data.</text>
</comment>
<dbReference type="SUPFAM" id="SSF46689">
    <property type="entry name" value="Homeodomain-like"/>
    <property type="match status" value="1"/>
</dbReference>
<dbReference type="OrthoDB" id="8896696at2"/>
<keyword evidence="2" id="KW-1185">Reference proteome</keyword>
<gene>
    <name evidence="1" type="ORF">CVP05_03235</name>
</gene>